<proteinExistence type="predicted"/>
<dbReference type="InterPro" id="IPR007560">
    <property type="entry name" value="Restrct_endonuc_IV_Mrr"/>
</dbReference>
<dbReference type="RefSeq" id="WP_130602305.1">
    <property type="nucleotide sequence ID" value="NZ_CP036200.1"/>
</dbReference>
<dbReference type="AlphaFoldDB" id="A0A411PL99"/>
<sequence>MIEATTVKFIKLGRSGDWEARCIEGDKPMIRLGFDNPHHQKCLEGDWDFINRYWQEWKKKGKATETTNQIKDFYTQPATTMWITVYKRKLYWCFASEEVIELEDGSRVRNVIGQWQSWNVNSEPLYVENLSGKLTKVQMFRGTICSVKESDYLLKRINAIELAEVKAAKDSLMQLESSIKPLISNLGWQDFELLVDLVFANAGWQRVATLGKVEKSIDLDVMSPVTGRRAFIQVKSQSSKEELKSYIEQFEGMPQYDEMYYICHTGTVALADVKLPHNVQLIGLDHMAELTINAGLVTWLITKAS</sequence>
<name>A0A411PL99_9GAMM</name>
<feature type="domain" description="Restriction endonuclease type IV Mrr" evidence="1">
    <location>
        <begin position="184"/>
        <end position="256"/>
    </location>
</feature>
<dbReference type="KEGG" id="smai:EXU30_17770"/>
<gene>
    <name evidence="2" type="ORF">EXU30_17770</name>
</gene>
<keyword evidence="3" id="KW-1185">Reference proteome</keyword>
<dbReference type="GO" id="GO:0003677">
    <property type="term" value="F:DNA binding"/>
    <property type="evidence" value="ECO:0007669"/>
    <property type="project" value="InterPro"/>
</dbReference>
<dbReference type="GO" id="GO:0009307">
    <property type="term" value="P:DNA restriction-modification system"/>
    <property type="evidence" value="ECO:0007669"/>
    <property type="project" value="InterPro"/>
</dbReference>
<organism evidence="2 3">
    <name type="scientific">Shewanella maritima</name>
    <dbReference type="NCBI Taxonomy" id="2520507"/>
    <lineage>
        <taxon>Bacteria</taxon>
        <taxon>Pseudomonadati</taxon>
        <taxon>Pseudomonadota</taxon>
        <taxon>Gammaproteobacteria</taxon>
        <taxon>Alteromonadales</taxon>
        <taxon>Shewanellaceae</taxon>
        <taxon>Shewanella</taxon>
    </lineage>
</organism>
<dbReference type="GO" id="GO:0004519">
    <property type="term" value="F:endonuclease activity"/>
    <property type="evidence" value="ECO:0007669"/>
    <property type="project" value="InterPro"/>
</dbReference>
<reference evidence="2 3" key="1">
    <citation type="submission" date="2019-02" db="EMBL/GenBank/DDBJ databases">
        <title>Shewanella sp. D4-2 isolated from Dokdo Island.</title>
        <authorList>
            <person name="Baek K."/>
        </authorList>
    </citation>
    <scope>NUCLEOTIDE SEQUENCE [LARGE SCALE GENOMIC DNA]</scope>
    <source>
        <strain evidence="2 3">D4-2</strain>
    </source>
</reference>
<evidence type="ECO:0000313" key="2">
    <source>
        <dbReference type="EMBL" id="QBF84316.1"/>
    </source>
</evidence>
<evidence type="ECO:0000259" key="1">
    <source>
        <dbReference type="Pfam" id="PF04471"/>
    </source>
</evidence>
<dbReference type="Proteomes" id="UP000291106">
    <property type="component" value="Chromosome"/>
</dbReference>
<evidence type="ECO:0000313" key="3">
    <source>
        <dbReference type="Proteomes" id="UP000291106"/>
    </source>
</evidence>
<dbReference type="EMBL" id="CP036200">
    <property type="protein sequence ID" value="QBF84316.1"/>
    <property type="molecule type" value="Genomic_DNA"/>
</dbReference>
<protein>
    <recommendedName>
        <fullName evidence="1">Restriction endonuclease type IV Mrr domain-containing protein</fullName>
    </recommendedName>
</protein>
<accession>A0A411PL99</accession>
<dbReference type="OrthoDB" id="819552at2"/>
<dbReference type="Pfam" id="PF04471">
    <property type="entry name" value="Mrr_cat"/>
    <property type="match status" value="1"/>
</dbReference>